<protein>
    <recommendedName>
        <fullName evidence="5">FLZ-type domain-containing protein</fullName>
    </recommendedName>
</protein>
<dbReference type="Gene3D" id="3.30.50.10">
    <property type="entry name" value="Erythroid Transcription Factor GATA-1, subunit A"/>
    <property type="match status" value="1"/>
</dbReference>
<dbReference type="PROSITE" id="PS51795">
    <property type="entry name" value="ZF_FLZ"/>
    <property type="match status" value="1"/>
</dbReference>
<accession>U5D550</accession>
<evidence type="ECO:0000256" key="4">
    <source>
        <dbReference type="SAM" id="MobiDB-lite"/>
    </source>
</evidence>
<keyword evidence="7" id="KW-1185">Reference proteome</keyword>
<dbReference type="PANTHER" id="PTHR46057:SF9">
    <property type="entry name" value="FCS-LIKE ZINC FINGER 1"/>
    <property type="match status" value="1"/>
</dbReference>
<evidence type="ECO:0000256" key="3">
    <source>
        <dbReference type="PROSITE-ProRule" id="PRU01131"/>
    </source>
</evidence>
<keyword evidence="2" id="KW-0479">Metal-binding</keyword>
<feature type="region of interest" description="Disordered" evidence="4">
    <location>
        <begin position="102"/>
        <end position="147"/>
    </location>
</feature>
<dbReference type="InterPro" id="IPR007650">
    <property type="entry name" value="Zf-FLZ_dom"/>
</dbReference>
<dbReference type="AlphaFoldDB" id="U5D550"/>
<dbReference type="KEGG" id="atr:18443777"/>
<dbReference type="Proteomes" id="UP000017836">
    <property type="component" value="Unassembled WGS sequence"/>
</dbReference>
<dbReference type="OMA" id="NGRDIFM"/>
<feature type="domain" description="FLZ-type" evidence="5">
    <location>
        <begin position="70"/>
        <end position="114"/>
    </location>
</feature>
<proteinExistence type="inferred from homology"/>
<reference evidence="7" key="1">
    <citation type="journal article" date="2013" name="Science">
        <title>The Amborella genome and the evolution of flowering plants.</title>
        <authorList>
            <consortium name="Amborella Genome Project"/>
        </authorList>
    </citation>
    <scope>NUCLEOTIDE SEQUENCE [LARGE SCALE GENOMIC DNA]</scope>
</reference>
<dbReference type="EMBL" id="KI392502">
    <property type="protein sequence ID" value="ERN15488.1"/>
    <property type="molecule type" value="Genomic_DNA"/>
</dbReference>
<dbReference type="InterPro" id="IPR013088">
    <property type="entry name" value="Znf_NHR/GATA"/>
</dbReference>
<feature type="zinc finger region" description="FLZ-type" evidence="3">
    <location>
        <begin position="70"/>
        <end position="114"/>
    </location>
</feature>
<evidence type="ECO:0000256" key="1">
    <source>
        <dbReference type="ARBA" id="ARBA00009374"/>
    </source>
</evidence>
<evidence type="ECO:0000259" key="5">
    <source>
        <dbReference type="PROSITE" id="PS51795"/>
    </source>
</evidence>
<dbReference type="PANTHER" id="PTHR46057">
    <property type="entry name" value="FCS-LIKE ZINC FINGER 1-RELATED"/>
    <property type="match status" value="1"/>
</dbReference>
<dbReference type="GO" id="GO:0006355">
    <property type="term" value="P:regulation of DNA-templated transcription"/>
    <property type="evidence" value="ECO:0007669"/>
    <property type="project" value="InterPro"/>
</dbReference>
<dbReference type="eggNOG" id="ENOG502RZD3">
    <property type="taxonomic scope" value="Eukaryota"/>
</dbReference>
<comment type="similarity">
    <text evidence="1">Belongs to the FLZ family.</text>
</comment>
<organism evidence="6 7">
    <name type="scientific">Amborella trichopoda</name>
    <dbReference type="NCBI Taxonomy" id="13333"/>
    <lineage>
        <taxon>Eukaryota</taxon>
        <taxon>Viridiplantae</taxon>
        <taxon>Streptophyta</taxon>
        <taxon>Embryophyta</taxon>
        <taxon>Tracheophyta</taxon>
        <taxon>Spermatophyta</taxon>
        <taxon>Magnoliopsida</taxon>
        <taxon>Amborellales</taxon>
        <taxon>Amborellaceae</taxon>
        <taxon>Amborella</taxon>
    </lineage>
</organism>
<dbReference type="Gramene" id="ERN15488">
    <property type="protein sequence ID" value="ERN15488"/>
    <property type="gene ID" value="AMTR_s00048p00032230"/>
</dbReference>
<dbReference type="HOGENOM" id="CLU_1770556_0_0_1"/>
<evidence type="ECO:0000313" key="6">
    <source>
        <dbReference type="EMBL" id="ERN15488.1"/>
    </source>
</evidence>
<dbReference type="GO" id="GO:0008270">
    <property type="term" value="F:zinc ion binding"/>
    <property type="evidence" value="ECO:0007669"/>
    <property type="project" value="InterPro"/>
</dbReference>
<dbReference type="OrthoDB" id="1916924at2759"/>
<name>U5D550_AMBTC</name>
<dbReference type="Pfam" id="PF04570">
    <property type="entry name" value="zf-FLZ"/>
    <property type="match status" value="1"/>
</dbReference>
<feature type="compositionally biased region" description="Basic and acidic residues" evidence="4">
    <location>
        <begin position="102"/>
        <end position="117"/>
    </location>
</feature>
<gene>
    <name evidence="6" type="ORF">AMTR_s00048p00032230</name>
</gene>
<evidence type="ECO:0000256" key="2">
    <source>
        <dbReference type="ARBA" id="ARBA00022723"/>
    </source>
</evidence>
<sequence>MDLRYPVCRDRYNGRAEETVLDVFEFEERESSLEMEDTQMVGHLYRRSRSLHSNGGFSHESRSFYDGGAHFLQACHLCNKPLGNGRDIFMYRGDTPFCSEECREEQMAKDEAMENRRRSSPSSNNKKQTKTTRDDNFHVRAGTVAAG</sequence>
<dbReference type="InterPro" id="IPR044533">
    <property type="entry name" value="FLZ1/2/3"/>
</dbReference>
<evidence type="ECO:0000313" key="7">
    <source>
        <dbReference type="Proteomes" id="UP000017836"/>
    </source>
</evidence>